<gene>
    <name evidence="1" type="ORF">Rhal01_03463</name>
</gene>
<sequence>MKFRFLKIMCIQLRLYPWSRLTFWRRGIEMLSVTVLHLWLVGTAQCGELSKESVHTRYSFSKHRHILASVVLHQLLSVSESSYEATVSFYLAELPDFNEEKALVLLADISKELVDKHDIKKLKIMFITQDFDVFSNSIKVLASKRLKPNVVHEGDQLTSFLSEYANSLKSGRSFIETFDPKGFKVSATAGDMKIRVSPAGKASIKAGCFGFVLERK</sequence>
<dbReference type="Proteomes" id="UP001424741">
    <property type="component" value="Unassembled WGS sequence"/>
</dbReference>
<evidence type="ECO:0000313" key="1">
    <source>
        <dbReference type="EMBL" id="GAA5497270.1"/>
    </source>
</evidence>
<reference evidence="1 2" key="1">
    <citation type="submission" date="2024-02" db="EMBL/GenBank/DDBJ databases">
        <title>Rubritalea halochordaticola NBRC 107102.</title>
        <authorList>
            <person name="Ichikawa N."/>
            <person name="Katano-Makiyama Y."/>
            <person name="Hidaka K."/>
        </authorList>
    </citation>
    <scope>NUCLEOTIDE SEQUENCE [LARGE SCALE GENOMIC DNA]</scope>
    <source>
        <strain evidence="1 2">NBRC 107102</strain>
    </source>
</reference>
<dbReference type="RefSeq" id="WP_346189800.1">
    <property type="nucleotide sequence ID" value="NZ_BAABRL010000013.1"/>
</dbReference>
<keyword evidence="2" id="KW-1185">Reference proteome</keyword>
<dbReference type="EMBL" id="BAABRL010000013">
    <property type="protein sequence ID" value="GAA5497270.1"/>
    <property type="molecule type" value="Genomic_DNA"/>
</dbReference>
<name>A0ABP9V5L1_9BACT</name>
<accession>A0ABP9V5L1</accession>
<protein>
    <submittedName>
        <fullName evidence="1">Uncharacterized protein</fullName>
    </submittedName>
</protein>
<comment type="caution">
    <text evidence="1">The sequence shown here is derived from an EMBL/GenBank/DDBJ whole genome shotgun (WGS) entry which is preliminary data.</text>
</comment>
<proteinExistence type="predicted"/>
<organism evidence="1 2">
    <name type="scientific">Rubritalea halochordaticola</name>
    <dbReference type="NCBI Taxonomy" id="714537"/>
    <lineage>
        <taxon>Bacteria</taxon>
        <taxon>Pseudomonadati</taxon>
        <taxon>Verrucomicrobiota</taxon>
        <taxon>Verrucomicrobiia</taxon>
        <taxon>Verrucomicrobiales</taxon>
        <taxon>Rubritaleaceae</taxon>
        <taxon>Rubritalea</taxon>
    </lineage>
</organism>
<evidence type="ECO:0000313" key="2">
    <source>
        <dbReference type="Proteomes" id="UP001424741"/>
    </source>
</evidence>